<evidence type="ECO:0000256" key="6">
    <source>
        <dbReference type="PIRNR" id="PIRNR039090"/>
    </source>
</evidence>
<comment type="subcellular location">
    <subcellularLocation>
        <location evidence="1 6">Cytoplasm</location>
        <location evidence="1 6">Cytosol</location>
    </subcellularLocation>
</comment>
<dbReference type="Pfam" id="PF02561">
    <property type="entry name" value="FliS"/>
    <property type="match status" value="1"/>
</dbReference>
<dbReference type="NCBIfam" id="TIGR00208">
    <property type="entry name" value="fliS"/>
    <property type="match status" value="1"/>
</dbReference>
<dbReference type="PANTHER" id="PTHR34773:SF1">
    <property type="entry name" value="FLAGELLAR SECRETION CHAPERONE FLIS"/>
    <property type="match status" value="1"/>
</dbReference>
<keyword evidence="8" id="KW-1185">Reference proteome</keyword>
<dbReference type="GO" id="GO:0071973">
    <property type="term" value="P:bacterial-type flagellum-dependent cell motility"/>
    <property type="evidence" value="ECO:0007669"/>
    <property type="project" value="TreeGrafter"/>
</dbReference>
<dbReference type="InterPro" id="IPR003713">
    <property type="entry name" value="FliS"/>
</dbReference>
<evidence type="ECO:0000313" key="7">
    <source>
        <dbReference type="EMBL" id="OAM88599.1"/>
    </source>
</evidence>
<evidence type="ECO:0000313" key="8">
    <source>
        <dbReference type="Proteomes" id="UP000078486"/>
    </source>
</evidence>
<dbReference type="AlphaFoldDB" id="A0A178IHL7"/>
<dbReference type="GO" id="GO:0005829">
    <property type="term" value="C:cytosol"/>
    <property type="evidence" value="ECO:0007669"/>
    <property type="project" value="UniProtKB-SubCell"/>
</dbReference>
<keyword evidence="5" id="KW-0143">Chaperone</keyword>
<reference evidence="7 8" key="1">
    <citation type="submission" date="2016-01" db="EMBL/GenBank/DDBJ databases">
        <title>High potential of lignocellulose degradation of a new Verrucomicrobia species.</title>
        <authorList>
            <person name="Wang Y."/>
            <person name="Shi Y."/>
            <person name="Qiu Z."/>
            <person name="Liu S."/>
            <person name="Yang H."/>
        </authorList>
    </citation>
    <scope>NUCLEOTIDE SEQUENCE [LARGE SCALE GENOMIC DNA]</scope>
    <source>
        <strain evidence="7 8">TSB47</strain>
    </source>
</reference>
<dbReference type="CDD" id="cd16098">
    <property type="entry name" value="FliS"/>
    <property type="match status" value="1"/>
</dbReference>
<dbReference type="GO" id="GO:0044780">
    <property type="term" value="P:bacterial-type flagellum assembly"/>
    <property type="evidence" value="ECO:0007669"/>
    <property type="project" value="InterPro"/>
</dbReference>
<evidence type="ECO:0000256" key="3">
    <source>
        <dbReference type="ARBA" id="ARBA00022490"/>
    </source>
</evidence>
<evidence type="ECO:0000256" key="5">
    <source>
        <dbReference type="ARBA" id="ARBA00023186"/>
    </source>
</evidence>
<gene>
    <name evidence="7" type="ORF">AW736_16160</name>
</gene>
<evidence type="ECO:0000256" key="1">
    <source>
        <dbReference type="ARBA" id="ARBA00004514"/>
    </source>
</evidence>
<dbReference type="OrthoDB" id="1524959at2"/>
<dbReference type="Proteomes" id="UP000078486">
    <property type="component" value="Unassembled WGS sequence"/>
</dbReference>
<keyword evidence="7" id="KW-0966">Cell projection</keyword>
<keyword evidence="4 6" id="KW-1005">Bacterial flagellum biogenesis</keyword>
<sequence length="132" mass="15235">MPATAGLARIYQKQSILTASPGQLVLMLYDGALRFMAQAREAFSLPREDLRRIEHINSALLRSQAILEELRSNLDLERGGEFAANLSRLYDYYIRRLHEANLRKEETPVIEIEKFVRDLRDAWAEMLRTVSA</sequence>
<dbReference type="InterPro" id="IPR036584">
    <property type="entry name" value="FliS_sf"/>
</dbReference>
<dbReference type="RefSeq" id="WP_068771334.1">
    <property type="nucleotide sequence ID" value="NZ_CP109796.1"/>
</dbReference>
<keyword evidence="7" id="KW-0282">Flagellum</keyword>
<proteinExistence type="inferred from homology"/>
<dbReference type="PIRSF" id="PIRSF039090">
    <property type="entry name" value="Flis"/>
    <property type="match status" value="1"/>
</dbReference>
<name>A0A178IHL7_9BACT</name>
<comment type="similarity">
    <text evidence="2 6">Belongs to the FliS family.</text>
</comment>
<dbReference type="STRING" id="1184151.AW736_16160"/>
<dbReference type="SUPFAM" id="SSF101116">
    <property type="entry name" value="Flagellar export chaperone FliS"/>
    <property type="match status" value="1"/>
</dbReference>
<keyword evidence="7" id="KW-0969">Cilium</keyword>
<keyword evidence="3 6" id="KW-0963">Cytoplasm</keyword>
<evidence type="ECO:0000256" key="2">
    <source>
        <dbReference type="ARBA" id="ARBA00008787"/>
    </source>
</evidence>
<dbReference type="EMBL" id="LRRQ01000126">
    <property type="protein sequence ID" value="OAM88599.1"/>
    <property type="molecule type" value="Genomic_DNA"/>
</dbReference>
<protein>
    <recommendedName>
        <fullName evidence="6">Flagellar secretion chaperone FliS</fullName>
    </recommendedName>
</protein>
<organism evidence="7 8">
    <name type="scientific">Termitidicoccus mucosus</name>
    <dbReference type="NCBI Taxonomy" id="1184151"/>
    <lineage>
        <taxon>Bacteria</taxon>
        <taxon>Pseudomonadati</taxon>
        <taxon>Verrucomicrobiota</taxon>
        <taxon>Opitutia</taxon>
        <taxon>Opitutales</taxon>
        <taxon>Opitutaceae</taxon>
        <taxon>Termitidicoccus</taxon>
    </lineage>
</organism>
<dbReference type="PANTHER" id="PTHR34773">
    <property type="entry name" value="FLAGELLAR SECRETION CHAPERONE FLIS"/>
    <property type="match status" value="1"/>
</dbReference>
<accession>A0A178IHL7</accession>
<evidence type="ECO:0000256" key="4">
    <source>
        <dbReference type="ARBA" id="ARBA00022795"/>
    </source>
</evidence>
<dbReference type="Gene3D" id="1.20.120.340">
    <property type="entry name" value="Flagellar protein FliS"/>
    <property type="match status" value="1"/>
</dbReference>
<comment type="caution">
    <text evidence="7">The sequence shown here is derived from an EMBL/GenBank/DDBJ whole genome shotgun (WGS) entry which is preliminary data.</text>
</comment>